<keyword evidence="9" id="KW-1185">Reference proteome</keyword>
<feature type="transmembrane region" description="Helical" evidence="6">
    <location>
        <begin position="423"/>
        <end position="440"/>
    </location>
</feature>
<evidence type="ECO:0000256" key="2">
    <source>
        <dbReference type="ARBA" id="ARBA00007637"/>
    </source>
</evidence>
<evidence type="ECO:0000313" key="9">
    <source>
        <dbReference type="Proteomes" id="UP001141327"/>
    </source>
</evidence>
<dbReference type="PANTHER" id="PTHR43725:SF53">
    <property type="entry name" value="UDP-ARABINOSE 4-EPIMERASE 1"/>
    <property type="match status" value="1"/>
</dbReference>
<sequence length="932" mass="101101">MPKINSLARAFRGVLFSSALQLSSRLLTFFINLMVARQVGPEMFGVLNVDLALLLTAVKFLVSETMRTAALRCMGGSGPDRPNLQAVITFAWLSVPLGIACTSAIHFLPLLFRSLGGAATHDAQPLHWAAILYFVAVAVEQFAEPLYILARSRSRYVILSLAEGASLVVKAIVQLVLIRTSQLPNPVAFGLTQLVYGCLYTAIMYGYFARQLRLKRQSAATPAASSVDGEEDDPWAELVSMWQLLPHFGGLRGMGVLFREAFALSWGHAVKWLMSDGAELFLRWRSIRSAAPPQGDLLYPPSPRSIPTILTTAGSSAAVSGVTKGLYSVVVNLGSLVCRCLLAPIEERAFEFFCRLNPAKAAGEAVRQREAALEQALVLFFKCALYLGLTVAIFGPPLAGDLIQVLYGARYAAQDDGPSAGDLLGWYCVLVFLMAINGVTEAAARALVPRKLVLLSNGSLTLGCVVYLGVMGLLFARFGVLGLIWANAGNMIYRIILSWATLSQANRAPPLHQVLPPIWVWVCMGGVAVLLHNFCRHTGLVPITRVVKDIAIAFGAFVGTAACTYFCDTRLRPYVAVCGGAGYIGSHVVRELLASGDFNIVVVDSLIKGHRAALDGLPVALEIGDVRDAVFLEGVFSRYHIVAVIHLCAFIEAGESMTDPLKFYHNNVYGGIILSQTMMKFGVKRLIFSSTAAIFGNPPNDQPISESTPKVPVNAYGNTKLTLEEMFRWCDGAHGMKTIALRYFNAAGAHPNGTVGEAHEPESHLIPLILQVALGKRSQIKIFGTDYPTADGTCIRDYIHVMDLASAHLAALRYLMRPETAESPITSDCFNLGTGTPRHAAHTMGRGSPLGVTGQGFSVRQVIEVARRVTGHPIPVQEVARRPGDPALLVASSEKARRVLGWQPRHTLESIVETAWRWHSSPSYARFLADHQ</sequence>
<gene>
    <name evidence="8" type="ORF">PAPYR_701</name>
</gene>
<feature type="transmembrane region" description="Helical" evidence="6">
    <location>
        <begin position="43"/>
        <end position="62"/>
    </location>
</feature>
<name>A0ABQ8UY48_9EUKA</name>
<dbReference type="Pfam" id="PF04506">
    <property type="entry name" value="Rft-1"/>
    <property type="match status" value="2"/>
</dbReference>
<evidence type="ECO:0000256" key="5">
    <source>
        <dbReference type="ARBA" id="ARBA00023277"/>
    </source>
</evidence>
<keyword evidence="6" id="KW-0812">Transmembrane</keyword>
<evidence type="ECO:0000256" key="4">
    <source>
        <dbReference type="ARBA" id="ARBA00023235"/>
    </source>
</evidence>
<dbReference type="InterPro" id="IPR007594">
    <property type="entry name" value="RFT1"/>
</dbReference>
<keyword evidence="3" id="KW-0520">NAD</keyword>
<dbReference type="Pfam" id="PF01370">
    <property type="entry name" value="Epimerase"/>
    <property type="match status" value="1"/>
</dbReference>
<accession>A0ABQ8UY48</accession>
<dbReference type="SUPFAM" id="SSF51735">
    <property type="entry name" value="NAD(P)-binding Rossmann-fold domains"/>
    <property type="match status" value="1"/>
</dbReference>
<keyword evidence="4" id="KW-0413">Isomerase</keyword>
<feature type="transmembrane region" description="Helical" evidence="6">
    <location>
        <begin position="189"/>
        <end position="208"/>
    </location>
</feature>
<comment type="cofactor">
    <cofactor evidence="1">
        <name>NAD(+)</name>
        <dbReference type="ChEBI" id="CHEBI:57540"/>
    </cofactor>
</comment>
<keyword evidence="6" id="KW-1133">Transmembrane helix</keyword>
<comment type="similarity">
    <text evidence="2">Belongs to the NAD(P)-dependent epimerase/dehydratase family.</text>
</comment>
<proteinExistence type="inferred from homology"/>
<dbReference type="InterPro" id="IPR036291">
    <property type="entry name" value="NAD(P)-bd_dom_sf"/>
</dbReference>
<evidence type="ECO:0000259" key="7">
    <source>
        <dbReference type="Pfam" id="PF01370"/>
    </source>
</evidence>
<feature type="transmembrane region" description="Helical" evidence="6">
    <location>
        <begin position="452"/>
        <end position="476"/>
    </location>
</feature>
<keyword evidence="5" id="KW-0119">Carbohydrate metabolism</keyword>
<protein>
    <submittedName>
        <fullName evidence="8">UDP-glucose 4-epimerase</fullName>
    </submittedName>
</protein>
<dbReference type="InterPro" id="IPR005886">
    <property type="entry name" value="UDP_G4E"/>
</dbReference>
<feature type="transmembrane region" description="Helical" evidence="6">
    <location>
        <begin position="128"/>
        <end position="149"/>
    </location>
</feature>
<feature type="transmembrane region" description="Helical" evidence="6">
    <location>
        <begin position="12"/>
        <end position="31"/>
    </location>
</feature>
<feature type="transmembrane region" description="Helical" evidence="6">
    <location>
        <begin position="376"/>
        <end position="395"/>
    </location>
</feature>
<dbReference type="Gene3D" id="3.90.25.10">
    <property type="entry name" value="UDP-galactose 4-epimerase, domain 1"/>
    <property type="match status" value="1"/>
</dbReference>
<dbReference type="EMBL" id="JAPMOS010000002">
    <property type="protein sequence ID" value="KAJ4462692.1"/>
    <property type="molecule type" value="Genomic_DNA"/>
</dbReference>
<dbReference type="Gene3D" id="3.40.50.720">
    <property type="entry name" value="NAD(P)-binding Rossmann-like Domain"/>
    <property type="match status" value="1"/>
</dbReference>
<dbReference type="CDD" id="cd05247">
    <property type="entry name" value="UDP_G4E_1_SDR_e"/>
    <property type="match status" value="1"/>
</dbReference>
<comment type="caution">
    <text evidence="8">The sequence shown here is derived from an EMBL/GenBank/DDBJ whole genome shotgun (WGS) entry which is preliminary data.</text>
</comment>
<evidence type="ECO:0000256" key="3">
    <source>
        <dbReference type="ARBA" id="ARBA00023027"/>
    </source>
</evidence>
<dbReference type="Proteomes" id="UP001141327">
    <property type="component" value="Unassembled WGS sequence"/>
</dbReference>
<reference evidence="8" key="1">
    <citation type="journal article" date="2022" name="bioRxiv">
        <title>Genomics of Preaxostyla Flagellates Illuminates Evolutionary Transitions and the Path Towards Mitochondrial Loss.</title>
        <authorList>
            <person name="Novak L.V.F."/>
            <person name="Treitli S.C."/>
            <person name="Pyrih J."/>
            <person name="Halakuc P."/>
            <person name="Pipaliya S.V."/>
            <person name="Vacek V."/>
            <person name="Brzon O."/>
            <person name="Soukal P."/>
            <person name="Eme L."/>
            <person name="Dacks J.B."/>
            <person name="Karnkowska A."/>
            <person name="Elias M."/>
            <person name="Hampl V."/>
        </authorList>
    </citation>
    <scope>NUCLEOTIDE SEQUENCE</scope>
    <source>
        <strain evidence="8">RCP-MX</strain>
    </source>
</reference>
<keyword evidence="6" id="KW-0472">Membrane</keyword>
<dbReference type="PANTHER" id="PTHR43725">
    <property type="entry name" value="UDP-GLUCOSE 4-EPIMERASE"/>
    <property type="match status" value="1"/>
</dbReference>
<organism evidence="8 9">
    <name type="scientific">Paratrimastix pyriformis</name>
    <dbReference type="NCBI Taxonomy" id="342808"/>
    <lineage>
        <taxon>Eukaryota</taxon>
        <taxon>Metamonada</taxon>
        <taxon>Preaxostyla</taxon>
        <taxon>Paratrimastigidae</taxon>
        <taxon>Paratrimastix</taxon>
    </lineage>
</organism>
<evidence type="ECO:0000256" key="6">
    <source>
        <dbReference type="SAM" id="Phobius"/>
    </source>
</evidence>
<dbReference type="NCBIfam" id="TIGR01179">
    <property type="entry name" value="galE"/>
    <property type="match status" value="1"/>
</dbReference>
<feature type="transmembrane region" description="Helical" evidence="6">
    <location>
        <begin position="156"/>
        <end position="177"/>
    </location>
</feature>
<feature type="domain" description="NAD-dependent epimerase/dehydratase" evidence="7">
    <location>
        <begin position="576"/>
        <end position="814"/>
    </location>
</feature>
<feature type="transmembrane region" description="Helical" evidence="6">
    <location>
        <begin position="83"/>
        <end position="108"/>
    </location>
</feature>
<dbReference type="InterPro" id="IPR001509">
    <property type="entry name" value="Epimerase_deHydtase"/>
</dbReference>
<evidence type="ECO:0000256" key="1">
    <source>
        <dbReference type="ARBA" id="ARBA00001911"/>
    </source>
</evidence>
<evidence type="ECO:0000313" key="8">
    <source>
        <dbReference type="EMBL" id="KAJ4462692.1"/>
    </source>
</evidence>